<evidence type="ECO:0000256" key="1">
    <source>
        <dbReference type="ARBA" id="ARBA00022723"/>
    </source>
</evidence>
<organism evidence="7">
    <name type="scientific">Nippostrongylus brasiliensis</name>
    <name type="common">Rat hookworm</name>
    <dbReference type="NCBI Taxonomy" id="27835"/>
    <lineage>
        <taxon>Eukaryota</taxon>
        <taxon>Metazoa</taxon>
        <taxon>Ecdysozoa</taxon>
        <taxon>Nematoda</taxon>
        <taxon>Chromadorea</taxon>
        <taxon>Rhabditida</taxon>
        <taxon>Rhabditina</taxon>
        <taxon>Rhabditomorpha</taxon>
        <taxon>Strongyloidea</taxon>
        <taxon>Heligmosomidae</taxon>
        <taxon>Nippostrongylus</taxon>
    </lineage>
</organism>
<keyword evidence="1" id="KW-0479">Metal-binding</keyword>
<feature type="domain" description="Tyrosinase copper-binding" evidence="3">
    <location>
        <begin position="131"/>
        <end position="148"/>
    </location>
</feature>
<dbReference type="PRINTS" id="PR00092">
    <property type="entry name" value="TYROSINASE"/>
</dbReference>
<dbReference type="Gene3D" id="1.10.1280.10">
    <property type="entry name" value="Di-copper center containing domain from catechol oxidase"/>
    <property type="match status" value="1"/>
</dbReference>
<evidence type="ECO:0000313" key="7">
    <source>
        <dbReference type="WBParaSite" id="NBR_0000665501-mRNA-1"/>
    </source>
</evidence>
<gene>
    <name evidence="5" type="ORF">NBR_LOCUS6656</name>
</gene>
<keyword evidence="2" id="KW-0186">Copper</keyword>
<proteinExistence type="predicted"/>
<evidence type="ECO:0000313" key="5">
    <source>
        <dbReference type="EMBL" id="VDL70245.1"/>
    </source>
</evidence>
<dbReference type="SUPFAM" id="SSF48056">
    <property type="entry name" value="Di-copper centre-containing domain"/>
    <property type="match status" value="1"/>
</dbReference>
<accession>A0A0N4XV58</accession>
<dbReference type="WBParaSite" id="NBR_0000665501-mRNA-1">
    <property type="protein sequence ID" value="NBR_0000665501-mRNA-1"/>
    <property type="gene ID" value="NBR_0000665501"/>
</dbReference>
<dbReference type="GO" id="GO:0046872">
    <property type="term" value="F:metal ion binding"/>
    <property type="evidence" value="ECO:0007669"/>
    <property type="project" value="UniProtKB-KW"/>
</dbReference>
<dbReference type="OMA" id="ITYFART"/>
<evidence type="ECO:0000259" key="3">
    <source>
        <dbReference type="PROSITE" id="PS00497"/>
    </source>
</evidence>
<dbReference type="Pfam" id="PF00264">
    <property type="entry name" value="Tyrosinase"/>
    <property type="match status" value="1"/>
</dbReference>
<dbReference type="STRING" id="27835.A0A0N4XV58"/>
<evidence type="ECO:0000259" key="4">
    <source>
        <dbReference type="PROSITE" id="PS00498"/>
    </source>
</evidence>
<keyword evidence="6" id="KW-1185">Reference proteome</keyword>
<sequence length="330" mass="36552">MTPDEGPGDPLCHCLSQIVPAGDSLTPGHQPLRLSAPAATSGATSSSLPTDRYQCFNFQCLCQFYTGARWNGTFCNLADGTVLQKVVRKEYRQMTPAERELFRQGFLSVRNSIYQTLSTAHSNVNQSPGAHSGPNFLPWHRELLKRLEFGIRTTAVTVNGQTAYPYANMFVPYWDSTLDDNINLYMGLSSDTSMMFSSNLMGSVISGDLVDGQFANFVGTIGEVTQRSLDQYPNQLYLFQAATVNTIVTQQTVNQVLAATAGDSGCPAVPNSNIELRHGDVHVWMGGFMQTITTSTNDPIFFLHHSFIDNIWEQWRQNKQVVLLLISANF</sequence>
<dbReference type="Proteomes" id="UP000271162">
    <property type="component" value="Unassembled WGS sequence"/>
</dbReference>
<evidence type="ECO:0000313" key="6">
    <source>
        <dbReference type="Proteomes" id="UP000271162"/>
    </source>
</evidence>
<dbReference type="EMBL" id="UYSL01019819">
    <property type="protein sequence ID" value="VDL70245.1"/>
    <property type="molecule type" value="Genomic_DNA"/>
</dbReference>
<reference evidence="5 6" key="2">
    <citation type="submission" date="2018-11" db="EMBL/GenBank/DDBJ databases">
        <authorList>
            <consortium name="Pathogen Informatics"/>
        </authorList>
    </citation>
    <scope>NUCLEOTIDE SEQUENCE [LARGE SCALE GENOMIC DNA]</scope>
</reference>
<dbReference type="PROSITE" id="PS00497">
    <property type="entry name" value="TYROSINASE_1"/>
    <property type="match status" value="1"/>
</dbReference>
<dbReference type="InterPro" id="IPR050316">
    <property type="entry name" value="Tyrosinase/Hemocyanin"/>
</dbReference>
<dbReference type="GO" id="GO:0016491">
    <property type="term" value="F:oxidoreductase activity"/>
    <property type="evidence" value="ECO:0007669"/>
    <property type="project" value="InterPro"/>
</dbReference>
<dbReference type="AlphaFoldDB" id="A0A0N4XV58"/>
<dbReference type="PROSITE" id="PS00498">
    <property type="entry name" value="TYROSINASE_2"/>
    <property type="match status" value="1"/>
</dbReference>
<reference evidence="7" key="1">
    <citation type="submission" date="2017-02" db="UniProtKB">
        <authorList>
            <consortium name="WormBaseParasite"/>
        </authorList>
    </citation>
    <scope>IDENTIFICATION</scope>
</reference>
<evidence type="ECO:0000256" key="2">
    <source>
        <dbReference type="ARBA" id="ARBA00023008"/>
    </source>
</evidence>
<feature type="domain" description="Tyrosinase copper-binding" evidence="4">
    <location>
        <begin position="298"/>
        <end position="309"/>
    </location>
</feature>
<dbReference type="PANTHER" id="PTHR11474">
    <property type="entry name" value="TYROSINASE FAMILY MEMBER"/>
    <property type="match status" value="1"/>
</dbReference>
<name>A0A0N4XV58_NIPBR</name>
<dbReference type="PANTHER" id="PTHR11474:SF126">
    <property type="entry name" value="TYROSINASE-LIKE PROTEIN TYR-1-RELATED"/>
    <property type="match status" value="1"/>
</dbReference>
<dbReference type="InterPro" id="IPR008922">
    <property type="entry name" value="Di-copper_centre_dom_sf"/>
</dbReference>
<dbReference type="InterPro" id="IPR002227">
    <property type="entry name" value="Tyrosinase_Cu-bd"/>
</dbReference>
<protein>
    <submittedName>
        <fullName evidence="7">Tyrosinase_Cu-bd domain-containing protein</fullName>
    </submittedName>
</protein>